<keyword evidence="2" id="KW-0349">Heme</keyword>
<evidence type="ECO:0000256" key="6">
    <source>
        <dbReference type="ARBA" id="ARBA00023004"/>
    </source>
</evidence>
<evidence type="ECO:0000313" key="9">
    <source>
        <dbReference type="EMBL" id="VAW39103.1"/>
    </source>
</evidence>
<dbReference type="EC" id="1.11.1.5" evidence="9"/>
<name>A0A3B0VFM4_9ZZZZ</name>
<dbReference type="PANTHER" id="PTHR30600:SF10">
    <property type="entry name" value="BLL6722 PROTEIN"/>
    <property type="match status" value="1"/>
</dbReference>
<dbReference type="GO" id="GO:0046872">
    <property type="term" value="F:metal ion binding"/>
    <property type="evidence" value="ECO:0007669"/>
    <property type="project" value="UniProtKB-KW"/>
</dbReference>
<keyword evidence="7" id="KW-0812">Transmembrane</keyword>
<evidence type="ECO:0000259" key="8">
    <source>
        <dbReference type="PROSITE" id="PS51007"/>
    </source>
</evidence>
<gene>
    <name evidence="9" type="ORF">MNBD_CHLOROFLEXI01-4630</name>
</gene>
<accession>A0A3B0VFM4</accession>
<comment type="subcellular location">
    <subcellularLocation>
        <location evidence="1">Cell envelope</location>
    </subcellularLocation>
</comment>
<sequence length="424" mass="45712">MSDSNNKLPWGDRTMGKKGFALIFGFAAAMLALAGGIIWYAANNQPEDVAEVTPAAGETGESGETAVTVPATPPPLAPLPAMNFPPDNPYSEAKVELGRMLFFDTRLSGDGSLSCNSCHPTSDGSWAVSSPISFGYPGSTHWRNASTIINSGFYTKVNWDGGARSLEKQANGAWGGAVAGNMDSALAEERLALIPGYLELFKEVYGTDYPTWNQALMAVATFERTIVSQNVPFDAYLNGDENAISAEAVAGYELFTGQANCIACHNGALISDDSFHITGVPEAPQFRDSALNQITFRYEQWIKGVTEEDYNTAVADFGLYYVTKIEADRGAFHTPSLRDTCYTSPYMHNGVFSTLEEVVAFYNEGGGNVPNKDPQLQPLNLTAGEQASLVTFLNSLCGDKIIMDAPELPDYAPWDMSEALLSDQ</sequence>
<proteinExistence type="predicted"/>
<protein>
    <submittedName>
        <fullName evidence="9">Cytochrome c551 peroxidase</fullName>
        <ecNumber evidence="9">1.11.1.5</ecNumber>
    </submittedName>
</protein>
<dbReference type="GO" id="GO:0009055">
    <property type="term" value="F:electron transfer activity"/>
    <property type="evidence" value="ECO:0007669"/>
    <property type="project" value="InterPro"/>
</dbReference>
<keyword evidence="7" id="KW-1133">Transmembrane helix</keyword>
<dbReference type="InterPro" id="IPR051395">
    <property type="entry name" value="Cytochrome_c_Peroxidase/MauG"/>
</dbReference>
<keyword evidence="3" id="KW-0479">Metal-binding</keyword>
<dbReference type="GO" id="GO:0030313">
    <property type="term" value="C:cell envelope"/>
    <property type="evidence" value="ECO:0007669"/>
    <property type="project" value="UniProtKB-SubCell"/>
</dbReference>
<evidence type="ECO:0000256" key="1">
    <source>
        <dbReference type="ARBA" id="ARBA00004196"/>
    </source>
</evidence>
<keyword evidence="7" id="KW-0472">Membrane</keyword>
<keyword evidence="6" id="KW-0408">Iron</keyword>
<dbReference type="Gene3D" id="1.10.760.10">
    <property type="entry name" value="Cytochrome c-like domain"/>
    <property type="match status" value="2"/>
</dbReference>
<feature type="transmembrane region" description="Helical" evidence="7">
    <location>
        <begin position="20"/>
        <end position="42"/>
    </location>
</feature>
<dbReference type="InterPro" id="IPR009056">
    <property type="entry name" value="Cyt_c-like_dom"/>
</dbReference>
<evidence type="ECO:0000256" key="5">
    <source>
        <dbReference type="ARBA" id="ARBA00023002"/>
    </source>
</evidence>
<dbReference type="Pfam" id="PF03150">
    <property type="entry name" value="CCP_MauG"/>
    <property type="match status" value="1"/>
</dbReference>
<dbReference type="GO" id="GO:0004130">
    <property type="term" value="F:cytochrome-c peroxidase activity"/>
    <property type="evidence" value="ECO:0007669"/>
    <property type="project" value="UniProtKB-EC"/>
</dbReference>
<feature type="domain" description="Cytochrome c" evidence="8">
    <location>
        <begin position="93"/>
        <end position="202"/>
    </location>
</feature>
<evidence type="ECO:0000256" key="2">
    <source>
        <dbReference type="ARBA" id="ARBA00022617"/>
    </source>
</evidence>
<dbReference type="EMBL" id="UOEU01000730">
    <property type="protein sequence ID" value="VAW39103.1"/>
    <property type="molecule type" value="Genomic_DNA"/>
</dbReference>
<evidence type="ECO:0000256" key="4">
    <source>
        <dbReference type="ARBA" id="ARBA00022729"/>
    </source>
</evidence>
<evidence type="ECO:0000256" key="7">
    <source>
        <dbReference type="SAM" id="Phobius"/>
    </source>
</evidence>
<dbReference type="AlphaFoldDB" id="A0A3B0VFM4"/>
<evidence type="ECO:0000256" key="3">
    <source>
        <dbReference type="ARBA" id="ARBA00022723"/>
    </source>
</evidence>
<dbReference type="GO" id="GO:0020037">
    <property type="term" value="F:heme binding"/>
    <property type="evidence" value="ECO:0007669"/>
    <property type="project" value="InterPro"/>
</dbReference>
<dbReference type="PANTHER" id="PTHR30600">
    <property type="entry name" value="CYTOCHROME C PEROXIDASE-RELATED"/>
    <property type="match status" value="1"/>
</dbReference>
<keyword evidence="4" id="KW-0732">Signal</keyword>
<dbReference type="InterPro" id="IPR036909">
    <property type="entry name" value="Cyt_c-like_dom_sf"/>
</dbReference>
<keyword evidence="5 9" id="KW-0560">Oxidoreductase</keyword>
<dbReference type="InterPro" id="IPR004852">
    <property type="entry name" value="Di-haem_cyt_c_peroxidsae"/>
</dbReference>
<feature type="domain" description="Cytochrome c" evidence="8">
    <location>
        <begin position="246"/>
        <end position="397"/>
    </location>
</feature>
<dbReference type="SUPFAM" id="SSF46626">
    <property type="entry name" value="Cytochrome c"/>
    <property type="match status" value="2"/>
</dbReference>
<keyword evidence="9" id="KW-0575">Peroxidase</keyword>
<organism evidence="9">
    <name type="scientific">hydrothermal vent metagenome</name>
    <dbReference type="NCBI Taxonomy" id="652676"/>
    <lineage>
        <taxon>unclassified sequences</taxon>
        <taxon>metagenomes</taxon>
        <taxon>ecological metagenomes</taxon>
    </lineage>
</organism>
<reference evidence="9" key="1">
    <citation type="submission" date="2018-06" db="EMBL/GenBank/DDBJ databases">
        <authorList>
            <person name="Zhirakovskaya E."/>
        </authorList>
    </citation>
    <scope>NUCLEOTIDE SEQUENCE</scope>
</reference>
<dbReference type="PROSITE" id="PS51007">
    <property type="entry name" value="CYTC"/>
    <property type="match status" value="2"/>
</dbReference>